<name>A0A1J4K3U0_9EUKA</name>
<dbReference type="Gene3D" id="2.130.10.10">
    <property type="entry name" value="YVTN repeat-like/Quinoprotein amine dehydrogenase"/>
    <property type="match status" value="1"/>
</dbReference>
<evidence type="ECO:0000313" key="2">
    <source>
        <dbReference type="Proteomes" id="UP000179807"/>
    </source>
</evidence>
<dbReference type="SUPFAM" id="SSF50978">
    <property type="entry name" value="WD40 repeat-like"/>
    <property type="match status" value="1"/>
</dbReference>
<keyword evidence="2" id="KW-1185">Reference proteome</keyword>
<dbReference type="OrthoDB" id="1291858at2759"/>
<proteinExistence type="predicted"/>
<sequence length="937" mass="106436">MFMFSPYENNNITAIGWSNGSSYPTLVQPLLAIALDNGKVVVYNFNTKEVVGKNNFNEKINCIKWSAFESNRLYIGTQNGYLYFCTIRNNVIEVTQEYKFDSNTIDFVDEDGLDGSTIAVAGKNGFIGCIKNIHKNRVHPQSFKINDNVNFFEFFPNHHNFLIVATSKEINLFSVHEETLVPFIPTPEAKFVSIPNSSDNQAIIGYDNSLALWSLNGDFWKRLSLTNLAPIKNQKAEILTYSQLDDKILVTTSSHWLTVIEEKRNKLFITERVKLLDSKPKDWDFRKGSIAFVTKNGNISITRWTPDSIVKQKFGQENEFPSVDDLSKHYYSKLALHEWSDLEDEQDHPINSELGHSLNETNGLRFSNTFVSLPYSSQIIRSQSSSIIDDSNSVYEQIIDNFNHVNKENSLESLKSTNTKYNYEQKTKSWISKKPNTKCKSKELSTSLCGNSNTLLLTMNVSQEYMQNIIWVLGGRLIAWNSKSLYLIDLKLRQATELLNSKIQASNSIITQVFFTKKRSAMCIVLDGMNSIFMTTGSSPKIIGTLLFPKCKRIIGSFSPKEDQVIFASDHTIYLSKFNSNCVSFDSKKKFTTNFGHVSFISWKKCGIIIGTHSGEVLLVNKELKITKNIYKGENEIKFVAPCANNSFVVTEINGKTHVCSNGAYNLIKGNVRHIRLANRNTFLVKYAHSYKLTSVAAFGKFTPLSPPCLSRCQLMLDQKRYLRELKNLKIASFQQALNNARLFGSTFVQKLLVNKENPNIFRNNIALLYKIVSTHSLFHSWCVRIALKIGEITEARDLLFKTDPKSKDYMVKMSLAALFDTKLPSESIDLVINNLIQNNRFIEAVDIILVTQGPKAAIEMLLRNGRYREAYIIIMLQKAKDIDEELVHKLANYLIEDNSILPALKLLSVCGNQDEIIKITTSVIGIDLSPILKWLD</sequence>
<dbReference type="RefSeq" id="XP_068359183.1">
    <property type="nucleotide sequence ID" value="XM_068492656.1"/>
</dbReference>
<dbReference type="EMBL" id="MLAK01000738">
    <property type="protein sequence ID" value="OHT06047.1"/>
    <property type="molecule type" value="Genomic_DNA"/>
</dbReference>
<comment type="caution">
    <text evidence="1">The sequence shown here is derived from an EMBL/GenBank/DDBJ whole genome shotgun (WGS) entry which is preliminary data.</text>
</comment>
<dbReference type="InterPro" id="IPR036322">
    <property type="entry name" value="WD40_repeat_dom_sf"/>
</dbReference>
<dbReference type="InterPro" id="IPR015943">
    <property type="entry name" value="WD40/YVTN_repeat-like_dom_sf"/>
</dbReference>
<dbReference type="VEuPathDB" id="TrichDB:TRFO_05689"/>
<reference evidence="1" key="1">
    <citation type="submission" date="2016-10" db="EMBL/GenBank/DDBJ databases">
        <authorList>
            <person name="Benchimol M."/>
            <person name="Almeida L.G."/>
            <person name="Vasconcelos A.T."/>
            <person name="Perreira-Neves A."/>
            <person name="Rosa I.A."/>
            <person name="Tasca T."/>
            <person name="Bogo M.R."/>
            <person name="de Souza W."/>
        </authorList>
    </citation>
    <scope>NUCLEOTIDE SEQUENCE [LARGE SCALE GENOMIC DNA]</scope>
    <source>
        <strain evidence="1">K</strain>
    </source>
</reference>
<gene>
    <name evidence="1" type="ORF">TRFO_05689</name>
</gene>
<evidence type="ECO:0000313" key="1">
    <source>
        <dbReference type="EMBL" id="OHT06047.1"/>
    </source>
</evidence>
<dbReference type="GeneID" id="94827360"/>
<protein>
    <submittedName>
        <fullName evidence="1">Uncharacterized protein</fullName>
    </submittedName>
</protein>
<organism evidence="1 2">
    <name type="scientific">Tritrichomonas foetus</name>
    <dbReference type="NCBI Taxonomy" id="1144522"/>
    <lineage>
        <taxon>Eukaryota</taxon>
        <taxon>Metamonada</taxon>
        <taxon>Parabasalia</taxon>
        <taxon>Tritrichomonadida</taxon>
        <taxon>Tritrichomonadidae</taxon>
        <taxon>Tritrichomonas</taxon>
    </lineage>
</organism>
<accession>A0A1J4K3U0</accession>
<dbReference type="Proteomes" id="UP000179807">
    <property type="component" value="Unassembled WGS sequence"/>
</dbReference>
<dbReference type="AlphaFoldDB" id="A0A1J4K3U0"/>